<sequence length="758" mass="80843">MEQQFRVVGNSVPRSCSKAKVTGEIKFAADIKLDNSLVLKTKRSDQPHALIRSINVEKALAVEGVRSVFTARDIPGKNLLGIINKDQPLLAEDRVRSLADAVALVVADTEEAAERGAAAVEVEYQELEAVFDPVEALKEGAVQVHEKGNLLSCRKVVKGDVEAAFTSAYSVIEKEYTTSSIEHNYIEPDAGAGYVDENGCLVIYASTQNPHYDHKEVVGLLGVADDEVRIIQATTGGGFGSKLDLNVQGFIGLALYHLKCPVRYVYSREEAYLATAKRHPFVIRVKTATDKDGRFIALQMRAVCNTGAYGSYGMAVASRSAVHATGPYAIENVDVDVKCVYTNQTFCGAMRGFGAPQMALAHESQMDLHAQALGLDPLAIRRINGLRAGQTSATGQLLTASVGFQDCLDAVAPYYEDAKENWLSAPTDPFKRRGIGIGGMWYGIGNTGVQNPSTARVEMSPEGKVTVFTGCADIGQGSTTILAQITAEVLGLGHDDITMVVGDTGCTTNAGATSASRQTYISGNAVKDGAEKLANVLLTEAVDRLRAPKNSLHFVDGHVAVSIAPEIRVSVAKLAKRIHDKGGTLSWQGFFDPETVPLDPETGEGVPYATYAYACHMAQVEVDVLTGEVDVKRIVAAHDVGHALHPGNVVGQICGGVAMGVGFALMEEFEPGKTESMKDYHVPTVSDVPEVVPIIIESPEPSGPFGAKGVGEPALIPTAPAIINGISSALNKRIYDLPANLERVIEASIQAGHFRVQE</sequence>
<protein>
    <submittedName>
        <fullName evidence="2">CO or xanthine dehydrogenase, Mo-binding subunit</fullName>
    </submittedName>
</protein>
<dbReference type="InterPro" id="IPR008274">
    <property type="entry name" value="AldOxase/xan_DH_MoCoBD1"/>
</dbReference>
<dbReference type="InterPro" id="IPR036856">
    <property type="entry name" value="Ald_Oxase/Xan_DH_a/b_sf"/>
</dbReference>
<gene>
    <name evidence="2" type="ORF">SAMN05660330_01271</name>
</gene>
<dbReference type="Gene3D" id="3.90.1170.50">
    <property type="entry name" value="Aldehyde oxidase/xanthine dehydrogenase, a/b hammerhead"/>
    <property type="match status" value="1"/>
</dbReference>
<dbReference type="InterPro" id="IPR000674">
    <property type="entry name" value="Ald_Oxase/Xan_DH_a/b"/>
</dbReference>
<dbReference type="AlphaFoldDB" id="A0A1H0N7K7"/>
<dbReference type="GO" id="GO:0016491">
    <property type="term" value="F:oxidoreductase activity"/>
    <property type="evidence" value="ECO:0007669"/>
    <property type="project" value="InterPro"/>
</dbReference>
<dbReference type="SUPFAM" id="SSF56003">
    <property type="entry name" value="Molybdenum cofactor-binding domain"/>
    <property type="match status" value="1"/>
</dbReference>
<dbReference type="OrthoDB" id="9775084at2"/>
<evidence type="ECO:0000313" key="3">
    <source>
        <dbReference type="Proteomes" id="UP000199073"/>
    </source>
</evidence>
<name>A0A1H0N7K7_9BACT</name>
<keyword evidence="3" id="KW-1185">Reference proteome</keyword>
<feature type="domain" description="Aldehyde oxidase/xanthine dehydrogenase a/b hammerhead" evidence="1">
    <location>
        <begin position="22"/>
        <end position="128"/>
    </location>
</feature>
<dbReference type="InterPro" id="IPR046867">
    <property type="entry name" value="AldOxase/xan_DH_MoCoBD2"/>
</dbReference>
<dbReference type="Pfam" id="PF20256">
    <property type="entry name" value="MoCoBD_2"/>
    <property type="match status" value="1"/>
</dbReference>
<dbReference type="InterPro" id="IPR037165">
    <property type="entry name" value="AldOxase/xan_DH_Mopterin-bd_sf"/>
</dbReference>
<dbReference type="RefSeq" id="WP_092220905.1">
    <property type="nucleotide sequence ID" value="NZ_FNJI01000007.1"/>
</dbReference>
<dbReference type="InterPro" id="IPR016208">
    <property type="entry name" value="Ald_Oxase/xanthine_DH-like"/>
</dbReference>
<dbReference type="PANTHER" id="PTHR11908">
    <property type="entry name" value="XANTHINE DEHYDROGENASE"/>
    <property type="match status" value="1"/>
</dbReference>
<organism evidence="2 3">
    <name type="scientific">Desulforhopalus singaporensis</name>
    <dbReference type="NCBI Taxonomy" id="91360"/>
    <lineage>
        <taxon>Bacteria</taxon>
        <taxon>Pseudomonadati</taxon>
        <taxon>Thermodesulfobacteriota</taxon>
        <taxon>Desulfobulbia</taxon>
        <taxon>Desulfobulbales</taxon>
        <taxon>Desulfocapsaceae</taxon>
        <taxon>Desulforhopalus</taxon>
    </lineage>
</organism>
<dbReference type="PANTHER" id="PTHR11908:SF157">
    <property type="entry name" value="XANTHINE DEHYDROGENASE SUBUNIT D-RELATED"/>
    <property type="match status" value="1"/>
</dbReference>
<dbReference type="GO" id="GO:0005506">
    <property type="term" value="F:iron ion binding"/>
    <property type="evidence" value="ECO:0007669"/>
    <property type="project" value="InterPro"/>
</dbReference>
<dbReference type="EMBL" id="FNJI01000007">
    <property type="protein sequence ID" value="SDO88310.1"/>
    <property type="molecule type" value="Genomic_DNA"/>
</dbReference>
<dbReference type="STRING" id="91360.SAMN05660330_01271"/>
<reference evidence="2 3" key="1">
    <citation type="submission" date="2016-10" db="EMBL/GenBank/DDBJ databases">
        <authorList>
            <person name="de Groot N.N."/>
        </authorList>
    </citation>
    <scope>NUCLEOTIDE SEQUENCE [LARGE SCALE GENOMIC DNA]</scope>
    <source>
        <strain evidence="2 3">DSM 12130</strain>
    </source>
</reference>
<dbReference type="Pfam" id="PF01315">
    <property type="entry name" value="Ald_Xan_dh_C"/>
    <property type="match status" value="1"/>
</dbReference>
<dbReference type="SMART" id="SM01008">
    <property type="entry name" value="Ald_Xan_dh_C"/>
    <property type="match status" value="1"/>
</dbReference>
<proteinExistence type="predicted"/>
<dbReference type="Gene3D" id="3.30.365.10">
    <property type="entry name" value="Aldehyde oxidase/xanthine dehydrogenase, molybdopterin binding domain"/>
    <property type="match status" value="4"/>
</dbReference>
<evidence type="ECO:0000259" key="1">
    <source>
        <dbReference type="SMART" id="SM01008"/>
    </source>
</evidence>
<dbReference type="SUPFAM" id="SSF54665">
    <property type="entry name" value="CO dehydrogenase molybdoprotein N-domain-like"/>
    <property type="match status" value="1"/>
</dbReference>
<accession>A0A1H0N7K7</accession>
<dbReference type="Proteomes" id="UP000199073">
    <property type="component" value="Unassembled WGS sequence"/>
</dbReference>
<evidence type="ECO:0000313" key="2">
    <source>
        <dbReference type="EMBL" id="SDO88310.1"/>
    </source>
</evidence>
<dbReference type="Pfam" id="PF02738">
    <property type="entry name" value="MoCoBD_1"/>
    <property type="match status" value="1"/>
</dbReference>